<dbReference type="Proteomes" id="UP001321453">
    <property type="component" value="Unassembled WGS sequence"/>
</dbReference>
<keyword evidence="2" id="KW-1185">Reference proteome</keyword>
<proteinExistence type="predicted"/>
<dbReference type="EMBL" id="JAUCGR010000001">
    <property type="protein sequence ID" value="MDM7829711.1"/>
    <property type="molecule type" value="Genomic_DNA"/>
</dbReference>
<organism evidence="1 2">
    <name type="scientific">Cellulomonas edaphi</name>
    <dbReference type="NCBI Taxonomy" id="3053468"/>
    <lineage>
        <taxon>Bacteria</taxon>
        <taxon>Bacillati</taxon>
        <taxon>Actinomycetota</taxon>
        <taxon>Actinomycetes</taxon>
        <taxon>Micrococcales</taxon>
        <taxon>Cellulomonadaceae</taxon>
        <taxon>Cellulomonas</taxon>
    </lineage>
</organism>
<gene>
    <name evidence="1" type="ORF">QRT05_00050</name>
</gene>
<reference evidence="1 2" key="1">
    <citation type="submission" date="2023-06" db="EMBL/GenBank/DDBJ databases">
        <title>Cellulomonas sp. MW9 Whole genome sequence.</title>
        <authorList>
            <person name="Park S."/>
        </authorList>
    </citation>
    <scope>NUCLEOTIDE SEQUENCE [LARGE SCALE GENOMIC DNA]</scope>
    <source>
        <strain evidence="1 2">MW9</strain>
    </source>
</reference>
<name>A0ABT7S261_9CELL</name>
<dbReference type="SUPFAM" id="SSF141571">
    <property type="entry name" value="Pentapeptide repeat-like"/>
    <property type="match status" value="1"/>
</dbReference>
<sequence>MTSISLEPGADLDGLDVAGAVLDGQDGSSARVLECMFTGCSLDGVRLEHARIIDTTIADSRAGALHAASATWQDCAWSDVRFGAVQAFASTWTRVRVTGGKIDYLNLRDSRLDDVTFAGVVIDELDLARVRASRLRFEDCQVRRLVLGGATLKDADLRGIDALREIEGIDGLAGATISPGQLVDLAPALANHAGLRVR</sequence>
<dbReference type="Gene3D" id="2.160.20.80">
    <property type="entry name" value="E3 ubiquitin-protein ligase SopA"/>
    <property type="match status" value="1"/>
</dbReference>
<protein>
    <submittedName>
        <fullName evidence="1">Pentapeptide repeat-containing protein</fullName>
    </submittedName>
</protein>
<dbReference type="RefSeq" id="WP_289444086.1">
    <property type="nucleotide sequence ID" value="NZ_JAUCGR010000001.1"/>
</dbReference>
<accession>A0ABT7S261</accession>
<evidence type="ECO:0000313" key="2">
    <source>
        <dbReference type="Proteomes" id="UP001321453"/>
    </source>
</evidence>
<evidence type="ECO:0000313" key="1">
    <source>
        <dbReference type="EMBL" id="MDM7829711.1"/>
    </source>
</evidence>
<comment type="caution">
    <text evidence="1">The sequence shown here is derived from an EMBL/GenBank/DDBJ whole genome shotgun (WGS) entry which is preliminary data.</text>
</comment>